<proteinExistence type="predicted"/>
<name>A0A167RN77_CALVF</name>
<sequence length="64" mass="7652">MDTVRRVKVYAAKQPGDDESAKGMLYFRKWVKVRAVWIPSGMCRAHCELRLCSRYWSRRLWTTT</sequence>
<protein>
    <submittedName>
        <fullName evidence="1">Uncharacterized protein</fullName>
    </submittedName>
</protein>
<dbReference type="Proteomes" id="UP000076738">
    <property type="component" value="Unassembled WGS sequence"/>
</dbReference>
<accession>A0A167RN77</accession>
<keyword evidence="2" id="KW-1185">Reference proteome</keyword>
<dbReference type="EMBL" id="KV417267">
    <property type="protein sequence ID" value="KZP01095.1"/>
    <property type="molecule type" value="Genomic_DNA"/>
</dbReference>
<gene>
    <name evidence="1" type="ORF">CALVIDRAFT_532708</name>
</gene>
<dbReference type="OrthoDB" id="5598305at2759"/>
<reference evidence="1 2" key="1">
    <citation type="journal article" date="2016" name="Mol. Biol. Evol.">
        <title>Comparative Genomics of Early-Diverging Mushroom-Forming Fungi Provides Insights into the Origins of Lignocellulose Decay Capabilities.</title>
        <authorList>
            <person name="Nagy L.G."/>
            <person name="Riley R."/>
            <person name="Tritt A."/>
            <person name="Adam C."/>
            <person name="Daum C."/>
            <person name="Floudas D."/>
            <person name="Sun H."/>
            <person name="Yadav J.S."/>
            <person name="Pangilinan J."/>
            <person name="Larsson K.H."/>
            <person name="Matsuura K."/>
            <person name="Barry K."/>
            <person name="Labutti K."/>
            <person name="Kuo R."/>
            <person name="Ohm R.A."/>
            <person name="Bhattacharya S.S."/>
            <person name="Shirouzu T."/>
            <person name="Yoshinaga Y."/>
            <person name="Martin F.M."/>
            <person name="Grigoriev I.V."/>
            <person name="Hibbett D.S."/>
        </authorList>
    </citation>
    <scope>NUCLEOTIDE SEQUENCE [LARGE SCALE GENOMIC DNA]</scope>
    <source>
        <strain evidence="1 2">TUFC12733</strain>
    </source>
</reference>
<evidence type="ECO:0000313" key="2">
    <source>
        <dbReference type="Proteomes" id="UP000076738"/>
    </source>
</evidence>
<organism evidence="1 2">
    <name type="scientific">Calocera viscosa (strain TUFC12733)</name>
    <dbReference type="NCBI Taxonomy" id="1330018"/>
    <lineage>
        <taxon>Eukaryota</taxon>
        <taxon>Fungi</taxon>
        <taxon>Dikarya</taxon>
        <taxon>Basidiomycota</taxon>
        <taxon>Agaricomycotina</taxon>
        <taxon>Dacrymycetes</taxon>
        <taxon>Dacrymycetales</taxon>
        <taxon>Dacrymycetaceae</taxon>
        <taxon>Calocera</taxon>
    </lineage>
</organism>
<evidence type="ECO:0000313" key="1">
    <source>
        <dbReference type="EMBL" id="KZP01095.1"/>
    </source>
</evidence>
<dbReference type="AlphaFoldDB" id="A0A167RN77"/>